<reference evidence="11" key="2">
    <citation type="submission" date="2021-04" db="EMBL/GenBank/DDBJ databases">
        <authorList>
            <person name="Gilroy R."/>
        </authorList>
    </citation>
    <scope>NUCLEOTIDE SEQUENCE</scope>
    <source>
        <strain evidence="11">ChiW4-1371</strain>
    </source>
</reference>
<feature type="domain" description="Nudix hydrolase" evidence="10">
    <location>
        <begin position="312"/>
        <end position="437"/>
    </location>
</feature>
<dbReference type="InterPro" id="IPR051402">
    <property type="entry name" value="KPR-Related"/>
</dbReference>
<dbReference type="InterPro" id="IPR015797">
    <property type="entry name" value="NUDIX_hydrolase-like_dom_sf"/>
</dbReference>
<protein>
    <recommendedName>
        <fullName evidence="4">2-dehydropantoate 2-reductase</fullName>
        <ecNumber evidence="3">1.1.1.169</ecNumber>
    </recommendedName>
    <alternativeName>
        <fullName evidence="8">Ketopantoate reductase</fullName>
    </alternativeName>
</protein>
<dbReference type="Gene3D" id="1.10.1040.10">
    <property type="entry name" value="N-(1-d-carboxylethyl)-l-norvaline Dehydrogenase, domain 2"/>
    <property type="match status" value="1"/>
</dbReference>
<comment type="caution">
    <text evidence="11">The sequence shown here is derived from an EMBL/GenBank/DDBJ whole genome shotgun (WGS) entry which is preliminary data.</text>
</comment>
<gene>
    <name evidence="11" type="ORF">H9804_03920</name>
</gene>
<keyword evidence="5" id="KW-0378">Hydrolase</keyword>
<dbReference type="SUPFAM" id="SSF51735">
    <property type="entry name" value="NAD(P)-binding Rossmann-fold domains"/>
    <property type="match status" value="1"/>
</dbReference>
<keyword evidence="6" id="KW-0521">NADP</keyword>
<dbReference type="GO" id="GO:0015940">
    <property type="term" value="P:pantothenate biosynthetic process"/>
    <property type="evidence" value="ECO:0007669"/>
    <property type="project" value="InterPro"/>
</dbReference>
<dbReference type="InterPro" id="IPR036291">
    <property type="entry name" value="NAD(P)-bd_dom_sf"/>
</dbReference>
<evidence type="ECO:0000256" key="5">
    <source>
        <dbReference type="ARBA" id="ARBA00022801"/>
    </source>
</evidence>
<dbReference type="Pfam" id="PF02558">
    <property type="entry name" value="ApbA"/>
    <property type="match status" value="1"/>
</dbReference>
<dbReference type="FunFam" id="1.10.1040.10:FF:000017">
    <property type="entry name" value="2-dehydropantoate 2-reductase"/>
    <property type="match status" value="1"/>
</dbReference>
<dbReference type="NCBIfam" id="TIGR00745">
    <property type="entry name" value="apbA_panE"/>
    <property type="match status" value="1"/>
</dbReference>
<comment type="catalytic activity">
    <reaction evidence="9">
        <text>(R)-pantoate + NADP(+) = 2-dehydropantoate + NADPH + H(+)</text>
        <dbReference type="Rhea" id="RHEA:16233"/>
        <dbReference type="ChEBI" id="CHEBI:11561"/>
        <dbReference type="ChEBI" id="CHEBI:15378"/>
        <dbReference type="ChEBI" id="CHEBI:15980"/>
        <dbReference type="ChEBI" id="CHEBI:57783"/>
        <dbReference type="ChEBI" id="CHEBI:58349"/>
        <dbReference type="EC" id="1.1.1.169"/>
    </reaction>
</comment>
<organism evidence="11 12">
    <name type="scientific">Candidatus Mucispirillum faecigallinarum</name>
    <dbReference type="NCBI Taxonomy" id="2838699"/>
    <lineage>
        <taxon>Bacteria</taxon>
        <taxon>Pseudomonadati</taxon>
        <taxon>Deferribacterota</taxon>
        <taxon>Deferribacteres</taxon>
        <taxon>Deferribacterales</taxon>
        <taxon>Mucispirillaceae</taxon>
        <taxon>Mucispirillum</taxon>
    </lineage>
</organism>
<dbReference type="InterPro" id="IPR003710">
    <property type="entry name" value="ApbA"/>
</dbReference>
<dbReference type="PANTHER" id="PTHR21708:SF26">
    <property type="entry name" value="2-DEHYDROPANTOATE 2-REDUCTASE"/>
    <property type="match status" value="1"/>
</dbReference>
<dbReference type="Pfam" id="PF00293">
    <property type="entry name" value="NUDIX"/>
    <property type="match status" value="1"/>
</dbReference>
<dbReference type="InterPro" id="IPR013332">
    <property type="entry name" value="KPR_N"/>
</dbReference>
<dbReference type="InterPro" id="IPR000086">
    <property type="entry name" value="NUDIX_hydrolase_dom"/>
</dbReference>
<dbReference type="AlphaFoldDB" id="A0A9D2GTH2"/>
<evidence type="ECO:0000313" key="12">
    <source>
        <dbReference type="Proteomes" id="UP000824176"/>
    </source>
</evidence>
<dbReference type="SUPFAM" id="SSF55811">
    <property type="entry name" value="Nudix"/>
    <property type="match status" value="1"/>
</dbReference>
<dbReference type="Gene3D" id="3.90.79.10">
    <property type="entry name" value="Nucleoside Triphosphate Pyrophosphohydrolase"/>
    <property type="match status" value="1"/>
</dbReference>
<reference evidence="11" key="1">
    <citation type="journal article" date="2021" name="PeerJ">
        <title>Extensive microbial diversity within the chicken gut microbiome revealed by metagenomics and culture.</title>
        <authorList>
            <person name="Gilroy R."/>
            <person name="Ravi A."/>
            <person name="Getino M."/>
            <person name="Pursley I."/>
            <person name="Horton D.L."/>
            <person name="Alikhan N.F."/>
            <person name="Baker D."/>
            <person name="Gharbi K."/>
            <person name="Hall N."/>
            <person name="Watson M."/>
            <person name="Adriaenssens E.M."/>
            <person name="Foster-Nyarko E."/>
            <person name="Jarju S."/>
            <person name="Secka A."/>
            <person name="Antonio M."/>
            <person name="Oren A."/>
            <person name="Chaudhuri R.R."/>
            <person name="La Ragione R."/>
            <person name="Hildebrand F."/>
            <person name="Pallen M.J."/>
        </authorList>
    </citation>
    <scope>NUCLEOTIDE SEQUENCE</scope>
    <source>
        <strain evidence="11">ChiW4-1371</strain>
    </source>
</reference>
<dbReference type="InterPro" id="IPR008927">
    <property type="entry name" value="6-PGluconate_DH-like_C_sf"/>
</dbReference>
<evidence type="ECO:0000256" key="4">
    <source>
        <dbReference type="ARBA" id="ARBA00019465"/>
    </source>
</evidence>
<evidence type="ECO:0000256" key="2">
    <source>
        <dbReference type="ARBA" id="ARBA00007870"/>
    </source>
</evidence>
<dbReference type="PRINTS" id="PR00502">
    <property type="entry name" value="NUDIXFAMILY"/>
</dbReference>
<dbReference type="PROSITE" id="PS51462">
    <property type="entry name" value="NUDIX"/>
    <property type="match status" value="1"/>
</dbReference>
<dbReference type="Gene3D" id="3.40.50.720">
    <property type="entry name" value="NAD(P)-binding Rossmann-like Domain"/>
    <property type="match status" value="1"/>
</dbReference>
<dbReference type="InterPro" id="IPR020084">
    <property type="entry name" value="NUDIX_hydrolase_CS"/>
</dbReference>
<accession>A0A9D2GTH2</accession>
<evidence type="ECO:0000256" key="3">
    <source>
        <dbReference type="ARBA" id="ARBA00013014"/>
    </source>
</evidence>
<proteinExistence type="inferred from homology"/>
<dbReference type="InterPro" id="IPR020476">
    <property type="entry name" value="Nudix_hydrolase"/>
</dbReference>
<dbReference type="CDD" id="cd18873">
    <property type="entry name" value="NUDIX_NadM_like"/>
    <property type="match status" value="1"/>
</dbReference>
<evidence type="ECO:0000256" key="9">
    <source>
        <dbReference type="ARBA" id="ARBA00048793"/>
    </source>
</evidence>
<dbReference type="Pfam" id="PF08546">
    <property type="entry name" value="ApbA_C"/>
    <property type="match status" value="1"/>
</dbReference>
<dbReference type="GO" id="GO:0016787">
    <property type="term" value="F:hydrolase activity"/>
    <property type="evidence" value="ECO:0007669"/>
    <property type="project" value="UniProtKB-KW"/>
</dbReference>
<evidence type="ECO:0000256" key="8">
    <source>
        <dbReference type="ARBA" id="ARBA00032024"/>
    </source>
</evidence>
<dbReference type="InterPro" id="IPR013752">
    <property type="entry name" value="KPA_reductase"/>
</dbReference>
<evidence type="ECO:0000259" key="10">
    <source>
        <dbReference type="PROSITE" id="PS51462"/>
    </source>
</evidence>
<evidence type="ECO:0000256" key="1">
    <source>
        <dbReference type="ARBA" id="ARBA00004994"/>
    </source>
</evidence>
<evidence type="ECO:0000256" key="6">
    <source>
        <dbReference type="ARBA" id="ARBA00022857"/>
    </source>
</evidence>
<evidence type="ECO:0000256" key="7">
    <source>
        <dbReference type="ARBA" id="ARBA00023002"/>
    </source>
</evidence>
<keyword evidence="7 11" id="KW-0560">Oxidoreductase</keyword>
<dbReference type="EC" id="1.1.1.169" evidence="3"/>
<name>A0A9D2GTH2_9BACT</name>
<comment type="similarity">
    <text evidence="2">Belongs to the ketopantoate reductase family.</text>
</comment>
<dbReference type="SUPFAM" id="SSF48179">
    <property type="entry name" value="6-phosphogluconate dehydrogenase C-terminal domain-like"/>
    <property type="match status" value="1"/>
</dbReference>
<comment type="pathway">
    <text evidence="1">Cofactor biosynthesis; (R)-pantothenate biosynthesis; (R)-pantoate from 3-methyl-2-oxobutanoate: step 2/2.</text>
</comment>
<dbReference type="PROSITE" id="PS00893">
    <property type="entry name" value="NUDIX_BOX"/>
    <property type="match status" value="1"/>
</dbReference>
<sequence length="441" mass="49559">MKSLLNKRIAVFGAGAIGSYLGSKLIEHGFTNVEFVARSGYEILKNAGLTVRNYTDKSPYILKVNAVKELSGLYDAILICVKSKDTVNAAKEAAKHLNNDGFVVSIQNGVENPDIISAFIPPEKVTAAVIYMTAVMQEKGVLEYMAECRLIFGNLSGESSKYTEIFGVILKQAELNAKYTDNIKQYQWQKLMLNIILNPLTALFRKTFYKMSQYDDAVSLTKSLFKEAQNAAKLCGVEIVDEEYDKIYARCKEHVTFKSSMYQDIEANRNPEVDAILGVVVRTHEKYGLTAPYCDCLLKIMNVKYGGWFQISPTLAADVLIINKNKVLLIDRKNEPYGWAVPGGLVDLYETMEHAALRELQEETGIKADISDLHLLGIYSDPKRDIRGHTVSAVYVYFSDKEAQAADDAKDAKYFPINNLPENIAFDHRKILQDAKEKYMK</sequence>
<dbReference type="EMBL" id="DXAQ01000061">
    <property type="protein sequence ID" value="HIZ89069.1"/>
    <property type="molecule type" value="Genomic_DNA"/>
</dbReference>
<dbReference type="GO" id="GO:0005737">
    <property type="term" value="C:cytoplasm"/>
    <property type="evidence" value="ECO:0007669"/>
    <property type="project" value="TreeGrafter"/>
</dbReference>
<dbReference type="InterPro" id="IPR013328">
    <property type="entry name" value="6PGD_dom2"/>
</dbReference>
<dbReference type="GO" id="GO:0008677">
    <property type="term" value="F:2-dehydropantoate 2-reductase activity"/>
    <property type="evidence" value="ECO:0007669"/>
    <property type="project" value="UniProtKB-EC"/>
</dbReference>
<dbReference type="Proteomes" id="UP000824176">
    <property type="component" value="Unassembled WGS sequence"/>
</dbReference>
<evidence type="ECO:0000313" key="11">
    <source>
        <dbReference type="EMBL" id="HIZ89069.1"/>
    </source>
</evidence>
<dbReference type="PANTHER" id="PTHR21708">
    <property type="entry name" value="PROBABLE 2-DEHYDROPANTOATE 2-REDUCTASE"/>
    <property type="match status" value="1"/>
</dbReference>